<dbReference type="EMBL" id="JABELX010000006">
    <property type="protein sequence ID" value="NNH71880.1"/>
    <property type="molecule type" value="Genomic_DNA"/>
</dbReference>
<organism evidence="2 3">
    <name type="scientific">Nocardia uniformis</name>
    <dbReference type="NCBI Taxonomy" id="53432"/>
    <lineage>
        <taxon>Bacteria</taxon>
        <taxon>Bacillati</taxon>
        <taxon>Actinomycetota</taxon>
        <taxon>Actinomycetes</taxon>
        <taxon>Mycobacteriales</taxon>
        <taxon>Nocardiaceae</taxon>
        <taxon>Nocardia</taxon>
    </lineage>
</organism>
<evidence type="ECO:0000313" key="2">
    <source>
        <dbReference type="EMBL" id="NNH71880.1"/>
    </source>
</evidence>
<evidence type="ECO:0000313" key="3">
    <source>
        <dbReference type="Proteomes" id="UP000586827"/>
    </source>
</evidence>
<dbReference type="Pfam" id="PF19054">
    <property type="entry name" value="DUF5753"/>
    <property type="match status" value="1"/>
</dbReference>
<proteinExistence type="predicted"/>
<dbReference type="RefSeq" id="WP_067519388.1">
    <property type="nucleotide sequence ID" value="NZ_JABELX010000006.1"/>
</dbReference>
<reference evidence="2 3" key="1">
    <citation type="submission" date="2020-05" db="EMBL/GenBank/DDBJ databases">
        <title>MicrobeNet Type strains.</title>
        <authorList>
            <person name="Nicholson A.C."/>
        </authorList>
    </citation>
    <scope>NUCLEOTIDE SEQUENCE [LARGE SCALE GENOMIC DNA]</scope>
    <source>
        <strain evidence="2 3">JCM 3224</strain>
    </source>
</reference>
<keyword evidence="3" id="KW-1185">Reference proteome</keyword>
<accession>A0A849C639</accession>
<name>A0A849C639_9NOCA</name>
<sequence>MAHVSPTVAGWELMLRIREQGKAVGVKASAIQQALDISAAYWSQVTNYRGMFSEGKLEILMELLEFEPDEQRELCALRTAARQRGWWSGYSALFDDGQMRFYGMEDGARSIRSVEGGVIPGLLQTEDYIRALMSSIVYTARPTEVNQRVRARLERQRRLDGPDALQLSVIIGQAALMQEVGGPEVQRNQLRHLGEMVEKYDDNLDLRVIPFNARDSIAGLNVATFHLLDFESTRLPTVGWLDTAIYGELTEDRAKVEALDYLYRQLFTISLGREESLMLIDEIASRIV</sequence>
<protein>
    <submittedName>
        <fullName evidence="2">Transcriptional regulator</fullName>
    </submittedName>
</protein>
<feature type="domain" description="DUF5753" evidence="1">
    <location>
        <begin position="99"/>
        <end position="282"/>
    </location>
</feature>
<evidence type="ECO:0000259" key="1">
    <source>
        <dbReference type="Pfam" id="PF19054"/>
    </source>
</evidence>
<comment type="caution">
    <text evidence="2">The sequence shown here is derived from an EMBL/GenBank/DDBJ whole genome shotgun (WGS) entry which is preliminary data.</text>
</comment>
<dbReference type="InterPro" id="IPR043917">
    <property type="entry name" value="DUF5753"/>
</dbReference>
<dbReference type="Proteomes" id="UP000586827">
    <property type="component" value="Unassembled WGS sequence"/>
</dbReference>
<gene>
    <name evidence="2" type="ORF">HLB23_18795</name>
</gene>
<dbReference type="AlphaFoldDB" id="A0A849C639"/>